<evidence type="ECO:0000313" key="2">
    <source>
        <dbReference type="Proteomes" id="UP000001554"/>
    </source>
</evidence>
<dbReference type="GeneID" id="118418489"/>
<gene>
    <name evidence="3" type="primary">LOC118418489</name>
</gene>
<reference evidence="3" key="2">
    <citation type="submission" date="2025-08" db="UniProtKB">
        <authorList>
            <consortium name="RefSeq"/>
        </authorList>
    </citation>
    <scope>IDENTIFICATION</scope>
    <source>
        <strain evidence="3">S238N-H82</strain>
        <tissue evidence="3">Testes</tissue>
    </source>
</reference>
<dbReference type="PANTHER" id="PTHR28574:SF1">
    <property type="entry name" value="RIKEN CDNA 6820408C15 GENE"/>
    <property type="match status" value="1"/>
</dbReference>
<dbReference type="RefSeq" id="XP_035680331.1">
    <property type="nucleotide sequence ID" value="XM_035824438.1"/>
</dbReference>
<protein>
    <submittedName>
        <fullName evidence="3">Uncharacterized protein C20orf96-like isoform X1</fullName>
    </submittedName>
</protein>
<proteinExistence type="predicted"/>
<keyword evidence="2" id="KW-1185">Reference proteome</keyword>
<dbReference type="OrthoDB" id="10003267at2759"/>
<name>A0A9J7MUF9_BRAFL</name>
<dbReference type="OMA" id="LWATPHH"/>
<dbReference type="Pfam" id="PF15397">
    <property type="entry name" value="DUF4618"/>
    <property type="match status" value="1"/>
</dbReference>
<keyword evidence="1" id="KW-0175">Coiled coil</keyword>
<dbReference type="InterPro" id="IPR029236">
    <property type="entry name" value="DUF4618"/>
</dbReference>
<feature type="coiled-coil region" evidence="1">
    <location>
        <begin position="355"/>
        <end position="389"/>
    </location>
</feature>
<evidence type="ECO:0000313" key="3">
    <source>
        <dbReference type="RefSeq" id="XP_035680331.1"/>
    </source>
</evidence>
<dbReference type="KEGG" id="bfo:118418489"/>
<sequence>MLGRSNQACVMSRLPWLQFDFYPRWRRDHKQENKVNKHHYQKGVTMANQPEPEDDLLKSLESKFSAMFDYTQWQRTRATVASAKSTKTNKTVQSLATSSRITPDETLDTRTVGTACSSTCKHSWNRKDLYNILDEKAAKEARKKEIEDNIMKMRIKARMQTMDEYTKRYEYLLSENKKLQAEIQGTEKQTHRDTTKLLRKYEKCRGAVSTINSKFHEDLETAQADLEETTERLNRDLENLHGELRAVEQRLKLKQEELHVLVTYKDKEYPSKALKISGLETEIKDLAAEQEEELDELNRIILIERTSFERQKVADNQAMTSNVTELIHQALSDIPDTQKSISAMHGSLKDMALQNAVMKKEIEVHRGERETLKQDISLLEAELKQLIKDPKSQVLQQIFPHFFPKEPKCTPDMDVVLDIPTQECLPI</sequence>
<dbReference type="Proteomes" id="UP000001554">
    <property type="component" value="Chromosome 6"/>
</dbReference>
<feature type="coiled-coil region" evidence="1">
    <location>
        <begin position="136"/>
        <end position="300"/>
    </location>
</feature>
<evidence type="ECO:0000256" key="1">
    <source>
        <dbReference type="SAM" id="Coils"/>
    </source>
</evidence>
<dbReference type="AlphaFoldDB" id="A0A9J7MUF9"/>
<organism evidence="2 3">
    <name type="scientific">Branchiostoma floridae</name>
    <name type="common">Florida lancelet</name>
    <name type="synonym">Amphioxus</name>
    <dbReference type="NCBI Taxonomy" id="7739"/>
    <lineage>
        <taxon>Eukaryota</taxon>
        <taxon>Metazoa</taxon>
        <taxon>Chordata</taxon>
        <taxon>Cephalochordata</taxon>
        <taxon>Leptocardii</taxon>
        <taxon>Amphioxiformes</taxon>
        <taxon>Branchiostomatidae</taxon>
        <taxon>Branchiostoma</taxon>
    </lineage>
</organism>
<accession>A0A9J7MUF9</accession>
<dbReference type="PANTHER" id="PTHR28574">
    <property type="entry name" value="RIKEN CDNA 6820408C15"/>
    <property type="match status" value="1"/>
</dbReference>
<reference evidence="2" key="1">
    <citation type="journal article" date="2020" name="Nat. Ecol. Evol.">
        <title>Deeply conserved synteny resolves early events in vertebrate evolution.</title>
        <authorList>
            <person name="Simakov O."/>
            <person name="Marletaz F."/>
            <person name="Yue J.X."/>
            <person name="O'Connell B."/>
            <person name="Jenkins J."/>
            <person name="Brandt A."/>
            <person name="Calef R."/>
            <person name="Tung C.H."/>
            <person name="Huang T.K."/>
            <person name="Schmutz J."/>
            <person name="Satoh N."/>
            <person name="Yu J.K."/>
            <person name="Putnam N.H."/>
            <person name="Green R.E."/>
            <person name="Rokhsar D.S."/>
        </authorList>
    </citation>
    <scope>NUCLEOTIDE SEQUENCE [LARGE SCALE GENOMIC DNA]</scope>
    <source>
        <strain evidence="2">S238N-H82</strain>
    </source>
</reference>